<dbReference type="EMBL" id="JADGJD010000833">
    <property type="protein sequence ID" value="KAJ3048181.1"/>
    <property type="molecule type" value="Genomic_DNA"/>
</dbReference>
<proteinExistence type="predicted"/>
<evidence type="ECO:0000313" key="2">
    <source>
        <dbReference type="Proteomes" id="UP001212841"/>
    </source>
</evidence>
<gene>
    <name evidence="1" type="ORF">HK097_010803</name>
</gene>
<protein>
    <submittedName>
        <fullName evidence="1">Uncharacterized protein</fullName>
    </submittedName>
</protein>
<reference evidence="1" key="1">
    <citation type="submission" date="2020-05" db="EMBL/GenBank/DDBJ databases">
        <title>Phylogenomic resolution of chytrid fungi.</title>
        <authorList>
            <person name="Stajich J.E."/>
            <person name="Amses K."/>
            <person name="Simmons R."/>
            <person name="Seto K."/>
            <person name="Myers J."/>
            <person name="Bonds A."/>
            <person name="Quandt C.A."/>
            <person name="Barry K."/>
            <person name="Liu P."/>
            <person name="Grigoriev I."/>
            <person name="Longcore J.E."/>
            <person name="James T.Y."/>
        </authorList>
    </citation>
    <scope>NUCLEOTIDE SEQUENCE</scope>
    <source>
        <strain evidence="1">JEL0318</strain>
    </source>
</reference>
<keyword evidence="2" id="KW-1185">Reference proteome</keyword>
<sequence length="272" mass="30169">MERAVTDALRCLKDLSVKILVFHTSSYFTPQNSSHLLIALTETIHLLISQIPLLTTHQTATAFRYPPTISSPSTDLDTTTADIPEIIAAIITTLCRHAKVLAPAATYILIQFIRDSAQSDDADCGGWEDFSDDASSRARRDREKDKALRDVMCFDAAYYYCNVLEGLLDGEMGGAGGFGSNPCITGPLANMCFSMMEDFILRGPGELACRVFQICSKMQAILPRTAIRLDQTVIDLVDRCLEAAQRSRPMEKRRSSRYLLKTESNVVEIDSQ</sequence>
<organism evidence="1 2">
    <name type="scientific">Rhizophlyctis rosea</name>
    <dbReference type="NCBI Taxonomy" id="64517"/>
    <lineage>
        <taxon>Eukaryota</taxon>
        <taxon>Fungi</taxon>
        <taxon>Fungi incertae sedis</taxon>
        <taxon>Chytridiomycota</taxon>
        <taxon>Chytridiomycota incertae sedis</taxon>
        <taxon>Chytridiomycetes</taxon>
        <taxon>Rhizophlyctidales</taxon>
        <taxon>Rhizophlyctidaceae</taxon>
        <taxon>Rhizophlyctis</taxon>
    </lineage>
</organism>
<evidence type="ECO:0000313" key="1">
    <source>
        <dbReference type="EMBL" id="KAJ3048181.1"/>
    </source>
</evidence>
<comment type="caution">
    <text evidence="1">The sequence shown here is derived from an EMBL/GenBank/DDBJ whole genome shotgun (WGS) entry which is preliminary data.</text>
</comment>
<name>A0AAD5SF17_9FUNG</name>
<accession>A0AAD5SF17</accession>
<dbReference type="AlphaFoldDB" id="A0AAD5SF17"/>
<dbReference type="Proteomes" id="UP001212841">
    <property type="component" value="Unassembled WGS sequence"/>
</dbReference>